<comment type="similarity">
    <text evidence="10">Belongs to the peptidase M15 family.</text>
</comment>
<evidence type="ECO:0000256" key="9">
    <source>
        <dbReference type="ARBA" id="ARBA00023316"/>
    </source>
</evidence>
<name>W4LD53_ENTF1</name>
<evidence type="ECO:0000256" key="3">
    <source>
        <dbReference type="ARBA" id="ARBA00022670"/>
    </source>
</evidence>
<dbReference type="HOGENOM" id="CLU_080400_1_2_7"/>
<evidence type="ECO:0000256" key="8">
    <source>
        <dbReference type="ARBA" id="ARBA00023049"/>
    </source>
</evidence>
<dbReference type="PANTHER" id="PTHR37425:SF1">
    <property type="entry name" value="OUTER MEMBRANE PROTEIN"/>
    <property type="match status" value="1"/>
</dbReference>
<keyword evidence="6" id="KW-0378">Hydrolase</keyword>
<evidence type="ECO:0000256" key="1">
    <source>
        <dbReference type="ARBA" id="ARBA00001947"/>
    </source>
</evidence>
<gene>
    <name evidence="12" type="ORF">ETSY1_31445</name>
</gene>
<evidence type="ECO:0000256" key="4">
    <source>
        <dbReference type="ARBA" id="ARBA00022723"/>
    </source>
</evidence>
<dbReference type="Pfam" id="PF05951">
    <property type="entry name" value="Peptidase_M15_2"/>
    <property type="match status" value="1"/>
</dbReference>
<dbReference type="InterPro" id="IPR010275">
    <property type="entry name" value="MepK"/>
</dbReference>
<keyword evidence="4" id="KW-0479">Metal-binding</keyword>
<dbReference type="SUPFAM" id="SSF55166">
    <property type="entry name" value="Hedgehog/DD-peptidase"/>
    <property type="match status" value="1"/>
</dbReference>
<dbReference type="CDD" id="cd14844">
    <property type="entry name" value="Zn-DD-carboxypeptidase_like"/>
    <property type="match status" value="1"/>
</dbReference>
<dbReference type="InterPro" id="IPR009045">
    <property type="entry name" value="Zn_M74/Hedgehog-like"/>
</dbReference>
<keyword evidence="9" id="KW-0961">Cell wall biogenesis/degradation</keyword>
<keyword evidence="13" id="KW-1185">Reference proteome</keyword>
<keyword evidence="5" id="KW-0732">Signal</keyword>
<evidence type="ECO:0000256" key="6">
    <source>
        <dbReference type="ARBA" id="ARBA00022801"/>
    </source>
</evidence>
<protein>
    <recommendedName>
        <fullName evidence="11">Murein endopeptidase K</fullName>
    </recommendedName>
</protein>
<organism evidence="12 13">
    <name type="scientific">Entotheonella factor</name>
    <dbReference type="NCBI Taxonomy" id="1429438"/>
    <lineage>
        <taxon>Bacteria</taxon>
        <taxon>Pseudomonadati</taxon>
        <taxon>Nitrospinota/Tectimicrobiota group</taxon>
        <taxon>Candidatus Tectimicrobiota</taxon>
        <taxon>Candidatus Entotheonellia</taxon>
        <taxon>Candidatus Entotheonellales</taxon>
        <taxon>Candidatus Entotheonellaceae</taxon>
        <taxon>Candidatus Entotheonella</taxon>
    </lineage>
</organism>
<dbReference type="GO" id="GO:0008237">
    <property type="term" value="F:metallopeptidase activity"/>
    <property type="evidence" value="ECO:0007669"/>
    <property type="project" value="UniProtKB-KW"/>
</dbReference>
<proteinExistence type="inferred from homology"/>
<reference evidence="12 13" key="1">
    <citation type="journal article" date="2014" name="Nature">
        <title>An environmental bacterial taxon with a large and distinct metabolic repertoire.</title>
        <authorList>
            <person name="Wilson M.C."/>
            <person name="Mori T."/>
            <person name="Ruckert C."/>
            <person name="Uria A.R."/>
            <person name="Helf M.J."/>
            <person name="Takada K."/>
            <person name="Gernert C."/>
            <person name="Steffens U.A."/>
            <person name="Heycke N."/>
            <person name="Schmitt S."/>
            <person name="Rinke C."/>
            <person name="Helfrich E.J."/>
            <person name="Brachmann A.O."/>
            <person name="Gurgui C."/>
            <person name="Wakimoto T."/>
            <person name="Kracht M."/>
            <person name="Crusemann M."/>
            <person name="Hentschel U."/>
            <person name="Abe I."/>
            <person name="Matsunaga S."/>
            <person name="Kalinowski J."/>
            <person name="Takeyama H."/>
            <person name="Piel J."/>
        </authorList>
    </citation>
    <scope>NUCLEOTIDE SEQUENCE [LARGE SCALE GENOMIC DNA]</scope>
    <source>
        <strain evidence="13">TSY1</strain>
    </source>
</reference>
<keyword evidence="3" id="KW-0645">Protease</keyword>
<comment type="cofactor">
    <cofactor evidence="1">
        <name>Zn(2+)</name>
        <dbReference type="ChEBI" id="CHEBI:29105"/>
    </cofactor>
</comment>
<accession>W4LD53</accession>
<dbReference type="GO" id="GO:0006508">
    <property type="term" value="P:proteolysis"/>
    <property type="evidence" value="ECO:0007669"/>
    <property type="project" value="UniProtKB-KW"/>
</dbReference>
<dbReference type="Proteomes" id="UP000019141">
    <property type="component" value="Unassembled WGS sequence"/>
</dbReference>
<evidence type="ECO:0000256" key="2">
    <source>
        <dbReference type="ARBA" id="ARBA00004776"/>
    </source>
</evidence>
<comment type="pathway">
    <text evidence="2">Cell wall biogenesis; cell wall polysaccharide biosynthesis.</text>
</comment>
<evidence type="ECO:0000256" key="11">
    <source>
        <dbReference type="ARBA" id="ARBA00093666"/>
    </source>
</evidence>
<evidence type="ECO:0000256" key="7">
    <source>
        <dbReference type="ARBA" id="ARBA00022833"/>
    </source>
</evidence>
<sequence>MVAEPRQHALATGSSISRRRFLQLSAGALIVGASLAPELAWAKRQKPEHIEKKLDLYNCHTGERIKAVYWAKGHYVSETINEINHILRDRRTDEAIGMDPKLLDFLYDIAQKVEARHPFYVVSAYRSPKTNARLRKRRKGVAKNSQHIYGKAADFYIPGRELSSIRKAALSLKRGGVGYYPNSNFIHVDTGAVRSW</sequence>
<keyword evidence="8" id="KW-0482">Metalloprotease</keyword>
<dbReference type="Gene3D" id="3.30.1380.10">
    <property type="match status" value="1"/>
</dbReference>
<evidence type="ECO:0000256" key="10">
    <source>
        <dbReference type="ARBA" id="ARBA00093448"/>
    </source>
</evidence>
<dbReference type="AlphaFoldDB" id="W4LD53"/>
<dbReference type="PROSITE" id="PS51318">
    <property type="entry name" value="TAT"/>
    <property type="match status" value="1"/>
</dbReference>
<dbReference type="GO" id="GO:0071555">
    <property type="term" value="P:cell wall organization"/>
    <property type="evidence" value="ECO:0007669"/>
    <property type="project" value="UniProtKB-KW"/>
</dbReference>
<dbReference type="GO" id="GO:0046872">
    <property type="term" value="F:metal ion binding"/>
    <property type="evidence" value="ECO:0007669"/>
    <property type="project" value="UniProtKB-KW"/>
</dbReference>
<keyword evidence="7" id="KW-0862">Zinc</keyword>
<dbReference type="InterPro" id="IPR006311">
    <property type="entry name" value="TAT_signal"/>
</dbReference>
<comment type="caution">
    <text evidence="12">The sequence shown here is derived from an EMBL/GenBank/DDBJ whole genome shotgun (WGS) entry which is preliminary data.</text>
</comment>
<evidence type="ECO:0000313" key="12">
    <source>
        <dbReference type="EMBL" id="ETW95241.1"/>
    </source>
</evidence>
<dbReference type="PANTHER" id="PTHR37425">
    <property type="match status" value="1"/>
</dbReference>
<evidence type="ECO:0000256" key="5">
    <source>
        <dbReference type="ARBA" id="ARBA00022729"/>
    </source>
</evidence>
<dbReference type="EMBL" id="AZHW01000940">
    <property type="protein sequence ID" value="ETW95241.1"/>
    <property type="molecule type" value="Genomic_DNA"/>
</dbReference>
<evidence type="ECO:0000313" key="13">
    <source>
        <dbReference type="Proteomes" id="UP000019141"/>
    </source>
</evidence>